<name>A0A7X1J4Z6_9ACTN</name>
<keyword evidence="4" id="KW-1185">Reference proteome</keyword>
<dbReference type="InterPro" id="IPR003736">
    <property type="entry name" value="PAAI_dom"/>
</dbReference>
<keyword evidence="1" id="KW-0378">Hydrolase</keyword>
<proteinExistence type="predicted"/>
<evidence type="ECO:0000256" key="1">
    <source>
        <dbReference type="ARBA" id="ARBA00022801"/>
    </source>
</evidence>
<dbReference type="AlphaFoldDB" id="A0A7X1J4Z6"/>
<evidence type="ECO:0000313" key="3">
    <source>
        <dbReference type="EMBL" id="MBC2904245.1"/>
    </source>
</evidence>
<reference evidence="3 4" key="1">
    <citation type="submission" date="2020-08" db="EMBL/GenBank/DDBJ databases">
        <title>Streptomyces sp. PSKA01 genome sequencing and assembly.</title>
        <authorList>
            <person name="Mandal S."/>
            <person name="Maiti P.K."/>
            <person name="Das P."/>
        </authorList>
    </citation>
    <scope>NUCLEOTIDE SEQUENCE [LARGE SCALE GENOMIC DNA]</scope>
    <source>
        <strain evidence="3 4">PSKA01</strain>
    </source>
</reference>
<dbReference type="CDD" id="cd03443">
    <property type="entry name" value="PaaI_thioesterase"/>
    <property type="match status" value="1"/>
</dbReference>
<comment type="caution">
    <text evidence="3">The sequence shown here is derived from an EMBL/GenBank/DDBJ whole genome shotgun (WGS) entry which is preliminary data.</text>
</comment>
<dbReference type="SUPFAM" id="SSF54637">
    <property type="entry name" value="Thioesterase/thiol ester dehydrase-isomerase"/>
    <property type="match status" value="1"/>
</dbReference>
<dbReference type="Gene3D" id="3.10.129.10">
    <property type="entry name" value="Hotdog Thioesterase"/>
    <property type="match status" value="1"/>
</dbReference>
<evidence type="ECO:0000313" key="4">
    <source>
        <dbReference type="Proteomes" id="UP000584670"/>
    </source>
</evidence>
<dbReference type="Proteomes" id="UP000584670">
    <property type="component" value="Unassembled WGS sequence"/>
</dbReference>
<feature type="domain" description="Thioesterase" evidence="2">
    <location>
        <begin position="62"/>
        <end position="136"/>
    </location>
</feature>
<dbReference type="EMBL" id="JACMSF010000023">
    <property type="protein sequence ID" value="MBC2904245.1"/>
    <property type="molecule type" value="Genomic_DNA"/>
</dbReference>
<dbReference type="RefSeq" id="WP_186284115.1">
    <property type="nucleotide sequence ID" value="NZ_JACMSF010000023.1"/>
</dbReference>
<accession>A0A7X1J4Z6</accession>
<gene>
    <name evidence="3" type="ORF">H4N64_21950</name>
</gene>
<dbReference type="InterPro" id="IPR029069">
    <property type="entry name" value="HotDog_dom_sf"/>
</dbReference>
<dbReference type="Pfam" id="PF03061">
    <property type="entry name" value="4HBT"/>
    <property type="match status" value="1"/>
</dbReference>
<protein>
    <submittedName>
        <fullName evidence="3">PaaI family thioesterase</fullName>
    </submittedName>
</protein>
<organism evidence="3 4">
    <name type="scientific">Streptomyces cupreus</name>
    <dbReference type="NCBI Taxonomy" id="2759956"/>
    <lineage>
        <taxon>Bacteria</taxon>
        <taxon>Bacillati</taxon>
        <taxon>Actinomycetota</taxon>
        <taxon>Actinomycetes</taxon>
        <taxon>Kitasatosporales</taxon>
        <taxon>Streptomycetaceae</taxon>
        <taxon>Streptomyces</taxon>
    </lineage>
</organism>
<dbReference type="NCBIfam" id="TIGR00369">
    <property type="entry name" value="unchar_dom_1"/>
    <property type="match status" value="1"/>
</dbReference>
<dbReference type="GO" id="GO:0016289">
    <property type="term" value="F:acyl-CoA hydrolase activity"/>
    <property type="evidence" value="ECO:0007669"/>
    <property type="project" value="UniProtKB-ARBA"/>
</dbReference>
<sequence length="157" mass="17004">MSSASTSSAPETSASSHFEKLTRCCMRCKISRFLNKTIEIEKAGVARVAIPFQPDLTQNADFLHAAMLFEVGDTAGFMAANSMEETYSVLTVDYHINLIRPVQNEGVYAVGEVVTAGRTLYVARSDVYSESGKLVAAGQGTYTVSKILLSDLDGYDD</sequence>
<dbReference type="InterPro" id="IPR006683">
    <property type="entry name" value="Thioestr_dom"/>
</dbReference>
<evidence type="ECO:0000259" key="2">
    <source>
        <dbReference type="Pfam" id="PF03061"/>
    </source>
</evidence>